<accession>A0A847VCI7</accession>
<evidence type="ECO:0000313" key="2">
    <source>
        <dbReference type="EMBL" id="NLZ24266.1"/>
    </source>
</evidence>
<evidence type="ECO:0000259" key="1">
    <source>
        <dbReference type="Pfam" id="PF13464"/>
    </source>
</evidence>
<sequence length="89" mass="9915">NREFLLTLSISQSSSWIKLDVDGQNMISQVLQPNTVHEFVVEDTFTLVTGRLPSTQLEINGEEITIQSSDTTGIGQISCRIVENEMVCE</sequence>
<comment type="caution">
    <text evidence="2">The sequence shown here is derived from an EMBL/GenBank/DDBJ whole genome shotgun (WGS) entry which is preliminary data.</text>
</comment>
<dbReference type="Pfam" id="PF13464">
    <property type="entry name" value="RodZ_C"/>
    <property type="match status" value="1"/>
</dbReference>
<proteinExistence type="predicted"/>
<protein>
    <submittedName>
        <fullName evidence="2">DUF4115 domain-containing protein</fullName>
    </submittedName>
</protein>
<feature type="domain" description="Cytoskeleton protein RodZ-like C-terminal" evidence="1">
    <location>
        <begin position="13"/>
        <end position="69"/>
    </location>
</feature>
<organism evidence="2 3">
    <name type="scientific">Candidatus Dojkabacteria bacterium</name>
    <dbReference type="NCBI Taxonomy" id="2099670"/>
    <lineage>
        <taxon>Bacteria</taxon>
        <taxon>Candidatus Dojkabacteria</taxon>
    </lineage>
</organism>
<dbReference type="Proteomes" id="UP000564033">
    <property type="component" value="Unassembled WGS sequence"/>
</dbReference>
<evidence type="ECO:0000313" key="3">
    <source>
        <dbReference type="Proteomes" id="UP000564033"/>
    </source>
</evidence>
<name>A0A847VCI7_9BACT</name>
<dbReference type="InterPro" id="IPR025194">
    <property type="entry name" value="RodZ-like_C"/>
</dbReference>
<gene>
    <name evidence="2" type="ORF">GX888_00755</name>
</gene>
<reference evidence="2 3" key="1">
    <citation type="journal article" date="2020" name="Biotechnol. Biofuels">
        <title>New insights from the biogas microbiome by comprehensive genome-resolved metagenomics of nearly 1600 species originating from multiple anaerobic digesters.</title>
        <authorList>
            <person name="Campanaro S."/>
            <person name="Treu L."/>
            <person name="Rodriguez-R L.M."/>
            <person name="Kovalovszki A."/>
            <person name="Ziels R.M."/>
            <person name="Maus I."/>
            <person name="Zhu X."/>
            <person name="Kougias P.G."/>
            <person name="Basile A."/>
            <person name="Luo G."/>
            <person name="Schluter A."/>
            <person name="Konstantinidis K.T."/>
            <person name="Angelidaki I."/>
        </authorList>
    </citation>
    <scope>NUCLEOTIDE SEQUENCE [LARGE SCALE GENOMIC DNA]</scope>
    <source>
        <strain evidence="2">AS19jrsBPTG_9</strain>
    </source>
</reference>
<dbReference type="AlphaFoldDB" id="A0A847VCI7"/>
<dbReference type="EMBL" id="JAAZIL010000019">
    <property type="protein sequence ID" value="NLZ24266.1"/>
    <property type="molecule type" value="Genomic_DNA"/>
</dbReference>
<feature type="non-terminal residue" evidence="2">
    <location>
        <position position="1"/>
    </location>
</feature>